<dbReference type="GO" id="GO:0030674">
    <property type="term" value="F:protein-macromolecule adaptor activity"/>
    <property type="evidence" value="ECO:0007669"/>
    <property type="project" value="TreeGrafter"/>
</dbReference>
<reference evidence="6" key="1">
    <citation type="journal article" date="2015" name="Nature">
        <title>Complex archaea that bridge the gap between prokaryotes and eukaryotes.</title>
        <authorList>
            <person name="Spang A."/>
            <person name="Saw J.H."/>
            <person name="Jorgensen S.L."/>
            <person name="Zaremba-Niedzwiedzka K."/>
            <person name="Martijn J."/>
            <person name="Lind A.E."/>
            <person name="van Eijk R."/>
            <person name="Schleper C."/>
            <person name="Guy L."/>
            <person name="Ettema T.J."/>
        </authorList>
    </citation>
    <scope>NUCLEOTIDE SEQUENCE</scope>
</reference>
<evidence type="ECO:0000256" key="1">
    <source>
        <dbReference type="ARBA" id="ARBA00022729"/>
    </source>
</evidence>
<sequence length="176" mass="19974">MKSSILYSLSLAALLSISACSKDKIPGVYRIDIQQGNDVTQEMLNQLDVGMTKNQVAYVMGTPLLIDTFHPNRWDYVYSYEPGGEQREQRRVTLHFDDNEKLTFIDGDTRTVAKDELPQTVRQDKNVVVPLTEKKSGIFNSILGWFGMGDDQDVEIGEDKPSDNVDPQQQMDRDIQ</sequence>
<dbReference type="InterPro" id="IPR037873">
    <property type="entry name" value="BamE-like"/>
</dbReference>
<evidence type="ECO:0000256" key="2">
    <source>
        <dbReference type="ARBA" id="ARBA00023136"/>
    </source>
</evidence>
<dbReference type="PANTHER" id="PTHR37482:SF1">
    <property type="entry name" value="OUTER MEMBRANE PROTEIN ASSEMBLY FACTOR BAME"/>
    <property type="match status" value="1"/>
</dbReference>
<accession>A0A0F9P3M7</accession>
<dbReference type="GO" id="GO:0051205">
    <property type="term" value="P:protein insertion into membrane"/>
    <property type="evidence" value="ECO:0007669"/>
    <property type="project" value="TreeGrafter"/>
</dbReference>
<name>A0A0F9P3M7_9ZZZZ</name>
<comment type="caution">
    <text evidence="6">The sequence shown here is derived from an EMBL/GenBank/DDBJ whole genome shotgun (WGS) entry which is preliminary data.</text>
</comment>
<evidence type="ECO:0000256" key="4">
    <source>
        <dbReference type="SAM" id="MobiDB-lite"/>
    </source>
</evidence>
<dbReference type="AlphaFoldDB" id="A0A0F9P3M7"/>
<dbReference type="InterPro" id="IPR007450">
    <property type="entry name" value="BamE_dom"/>
</dbReference>
<dbReference type="GO" id="GO:1990063">
    <property type="term" value="C:Bam protein complex"/>
    <property type="evidence" value="ECO:0007669"/>
    <property type="project" value="TreeGrafter"/>
</dbReference>
<dbReference type="HAMAP" id="MF_00925">
    <property type="entry name" value="OM_assembly_BamE"/>
    <property type="match status" value="1"/>
</dbReference>
<dbReference type="PANTHER" id="PTHR37482">
    <property type="entry name" value="OUTER MEMBRANE PROTEIN ASSEMBLY FACTOR BAME"/>
    <property type="match status" value="1"/>
</dbReference>
<evidence type="ECO:0000313" key="6">
    <source>
        <dbReference type="EMBL" id="KKM88082.1"/>
    </source>
</evidence>
<dbReference type="EMBL" id="LAZR01007010">
    <property type="protein sequence ID" value="KKM88082.1"/>
    <property type="molecule type" value="Genomic_DNA"/>
</dbReference>
<keyword evidence="3" id="KW-0998">Cell outer membrane</keyword>
<dbReference type="Pfam" id="PF04355">
    <property type="entry name" value="BamE"/>
    <property type="match status" value="1"/>
</dbReference>
<feature type="domain" description="Outer membrane protein assembly factor BamE" evidence="5">
    <location>
        <begin position="36"/>
        <end position="105"/>
    </location>
</feature>
<proteinExistence type="inferred from homology"/>
<dbReference type="PROSITE" id="PS51257">
    <property type="entry name" value="PROKAR_LIPOPROTEIN"/>
    <property type="match status" value="1"/>
</dbReference>
<protein>
    <recommendedName>
        <fullName evidence="5">Outer membrane protein assembly factor BamE domain-containing protein</fullName>
    </recommendedName>
</protein>
<gene>
    <name evidence="6" type="ORF">LCGC14_1262320</name>
</gene>
<dbReference type="GO" id="GO:0043165">
    <property type="term" value="P:Gram-negative-bacterium-type cell outer membrane assembly"/>
    <property type="evidence" value="ECO:0007669"/>
    <property type="project" value="TreeGrafter"/>
</dbReference>
<evidence type="ECO:0000259" key="5">
    <source>
        <dbReference type="Pfam" id="PF04355"/>
    </source>
</evidence>
<organism evidence="6">
    <name type="scientific">marine sediment metagenome</name>
    <dbReference type="NCBI Taxonomy" id="412755"/>
    <lineage>
        <taxon>unclassified sequences</taxon>
        <taxon>metagenomes</taxon>
        <taxon>ecological metagenomes</taxon>
    </lineage>
</organism>
<dbReference type="Gene3D" id="3.30.1450.10">
    <property type="match status" value="1"/>
</dbReference>
<dbReference type="InterPro" id="IPR026592">
    <property type="entry name" value="BamE"/>
</dbReference>
<evidence type="ECO:0000256" key="3">
    <source>
        <dbReference type="ARBA" id="ARBA00023237"/>
    </source>
</evidence>
<keyword evidence="1" id="KW-0732">Signal</keyword>
<feature type="region of interest" description="Disordered" evidence="4">
    <location>
        <begin position="153"/>
        <end position="176"/>
    </location>
</feature>
<keyword evidence="2" id="KW-0472">Membrane</keyword>